<dbReference type="InterPro" id="IPR036821">
    <property type="entry name" value="Peptide_deformylase_sf"/>
</dbReference>
<sequence>MYKVVEVPNDILRVTCEPVTKFDKKLRQTVDRLFDTMYEYDGVGVAAPQVNLNQRLAVVHTDDETGPLVLINPEIIETSGREVGLEGCLSIPGEFGFVERHESIVVKNQDLKGRTHTIQASGFFARAIQHEMDHLDGVLFTDKLAVPNPGKDKRIVFMGTPTFAVSVLERLLEEGYNVVGVVSQPDKPVGRKRELKPTPVKECALRHGIPVLQPEKVRTDYAGILELRPDLIVTAAYGQIVPTALLEAPPHGAINVHASLLPKYRGGAPIHQAIIDGESETGVTIMYMVDKLDAGDMIANTIVPIEEMDTVGTLFDKLAVAGSDLLIRTLPAFLEGWIEAVPQDEREVTFAPNISREREQIDWSIGGEAIYNHIRGMNPFPTAYSTLDGERVKLFMGEKTTGAGQPGEVIRLEEDGFVVATGNNVAIKVTDLQPAGKKRMDGATFMRGAGQKLRVGDRLGGTHERT</sequence>
<keyword evidence="7" id="KW-0408">Iron</keyword>
<dbReference type="InterPro" id="IPR023635">
    <property type="entry name" value="Peptide_deformylase"/>
</dbReference>
<evidence type="ECO:0000256" key="5">
    <source>
        <dbReference type="ARBA" id="ARBA00022917"/>
    </source>
</evidence>
<dbReference type="InterPro" id="IPR005794">
    <property type="entry name" value="Fmt"/>
</dbReference>
<organism evidence="11 12">
    <name type="scientific">Exiguobacterium aestuarii</name>
    <dbReference type="NCBI Taxonomy" id="273527"/>
    <lineage>
        <taxon>Bacteria</taxon>
        <taxon>Bacillati</taxon>
        <taxon>Bacillota</taxon>
        <taxon>Bacilli</taxon>
        <taxon>Bacillales</taxon>
        <taxon>Bacillales Family XII. Incertae Sedis</taxon>
        <taxon>Exiguobacterium</taxon>
    </lineage>
</organism>
<dbReference type="PRINTS" id="PR01576">
    <property type="entry name" value="PDEFORMYLASE"/>
</dbReference>
<dbReference type="InterPro" id="IPR005793">
    <property type="entry name" value="Formyl_trans_C"/>
</dbReference>
<evidence type="ECO:0000256" key="2">
    <source>
        <dbReference type="ARBA" id="ARBA00010699"/>
    </source>
</evidence>
<dbReference type="InterPro" id="IPR037022">
    <property type="entry name" value="Formyl_trans_C_sf"/>
</dbReference>
<evidence type="ECO:0000256" key="8">
    <source>
        <dbReference type="HAMAP-Rule" id="MF_00182"/>
    </source>
</evidence>
<keyword evidence="5 8" id="KW-0648">Protein biosynthesis</keyword>
<dbReference type="NCBIfam" id="TIGR00079">
    <property type="entry name" value="pept_deformyl"/>
    <property type="match status" value="1"/>
</dbReference>
<feature type="domain" description="Formyl transferase N-terminal" evidence="9">
    <location>
        <begin position="153"/>
        <end position="330"/>
    </location>
</feature>
<comment type="similarity">
    <text evidence="2 8">Belongs to the Fmt family.</text>
</comment>
<comment type="caution">
    <text evidence="11">The sequence shown here is derived from an EMBL/GenBank/DDBJ whole genome shotgun (WGS) entry which is preliminary data.</text>
</comment>
<evidence type="ECO:0000313" key="11">
    <source>
        <dbReference type="EMBL" id="MFC7390150.1"/>
    </source>
</evidence>
<dbReference type="InterPro" id="IPR044135">
    <property type="entry name" value="Met-tRNA-FMT_C"/>
</dbReference>
<dbReference type="InterPro" id="IPR001555">
    <property type="entry name" value="GART_AS"/>
</dbReference>
<dbReference type="NCBIfam" id="NF001159">
    <property type="entry name" value="PRK00150.1-3"/>
    <property type="match status" value="1"/>
</dbReference>
<dbReference type="EC" id="3.5.1.88" evidence="7"/>
<dbReference type="CDD" id="cd00487">
    <property type="entry name" value="Pep_deformylase"/>
    <property type="match status" value="1"/>
</dbReference>
<protein>
    <recommendedName>
        <fullName evidence="7 8">Multifunctional fusion protein</fullName>
    </recommendedName>
    <domain>
        <recommendedName>
            <fullName evidence="7">Peptide deformylase</fullName>
            <shortName evidence="7">PDF</shortName>
            <ecNumber evidence="7">3.5.1.88</ecNumber>
        </recommendedName>
        <alternativeName>
            <fullName evidence="7">Polypeptide deformylase</fullName>
        </alternativeName>
    </domain>
    <domain>
        <recommendedName>
            <fullName evidence="8">Methionyl-tRNA formyltransferase</fullName>
            <ecNumber evidence="8">2.1.2.9</ecNumber>
        </recommendedName>
    </domain>
</protein>
<comment type="similarity">
    <text evidence="3 7">Belongs to the polypeptide deformylase family.</text>
</comment>
<feature type="binding site" evidence="7">
    <location>
        <position position="88"/>
    </location>
    <ligand>
        <name>Fe cation</name>
        <dbReference type="ChEBI" id="CHEBI:24875"/>
    </ligand>
</feature>
<evidence type="ECO:0000313" key="12">
    <source>
        <dbReference type="Proteomes" id="UP001596439"/>
    </source>
</evidence>
<keyword evidence="7" id="KW-0378">Hydrolase</keyword>
<dbReference type="Gene3D" id="3.10.25.10">
    <property type="entry name" value="Formyl transferase, C-terminal domain"/>
    <property type="match status" value="1"/>
</dbReference>
<comment type="catalytic activity">
    <reaction evidence="6 8">
        <text>L-methionyl-tRNA(fMet) + (6R)-10-formyltetrahydrofolate = N-formyl-L-methionyl-tRNA(fMet) + (6S)-5,6,7,8-tetrahydrofolate + H(+)</text>
        <dbReference type="Rhea" id="RHEA:24380"/>
        <dbReference type="Rhea" id="RHEA-COMP:9952"/>
        <dbReference type="Rhea" id="RHEA-COMP:9953"/>
        <dbReference type="ChEBI" id="CHEBI:15378"/>
        <dbReference type="ChEBI" id="CHEBI:57453"/>
        <dbReference type="ChEBI" id="CHEBI:78530"/>
        <dbReference type="ChEBI" id="CHEBI:78844"/>
        <dbReference type="ChEBI" id="CHEBI:195366"/>
        <dbReference type="EC" id="2.1.2.9"/>
    </reaction>
</comment>
<keyword evidence="4 8" id="KW-0808">Transferase</keyword>
<keyword evidence="12" id="KW-1185">Reference proteome</keyword>
<feature type="binding site" evidence="8">
    <location>
        <begin position="259"/>
        <end position="262"/>
    </location>
    <ligand>
        <name>(6S)-5,6,7,8-tetrahydrofolate</name>
        <dbReference type="ChEBI" id="CHEBI:57453"/>
    </ligand>
</feature>
<dbReference type="PANTHER" id="PTHR11138:SF5">
    <property type="entry name" value="METHIONYL-TRNA FORMYLTRANSFERASE, MITOCHONDRIAL"/>
    <property type="match status" value="1"/>
</dbReference>
<dbReference type="InterPro" id="IPR036477">
    <property type="entry name" value="Formyl_transf_N_sf"/>
</dbReference>
<evidence type="ECO:0000256" key="7">
    <source>
        <dbReference type="HAMAP-Rule" id="MF_00163"/>
    </source>
</evidence>
<dbReference type="GO" id="GO:0004479">
    <property type="term" value="F:methionyl-tRNA formyltransferase activity"/>
    <property type="evidence" value="ECO:0007669"/>
    <property type="project" value="UniProtKB-EC"/>
</dbReference>
<dbReference type="EC" id="2.1.2.9" evidence="8"/>
<dbReference type="InterPro" id="IPR011034">
    <property type="entry name" value="Formyl_transferase-like_C_sf"/>
</dbReference>
<gene>
    <name evidence="8 11" type="primary">fmt</name>
    <name evidence="7" type="synonym">def</name>
    <name evidence="11" type="ORF">ACFQO8_08320</name>
</gene>
<dbReference type="Proteomes" id="UP001596439">
    <property type="component" value="Unassembled WGS sequence"/>
</dbReference>
<comment type="catalytic activity">
    <reaction evidence="7">
        <text>N-terminal N-formyl-L-methionyl-[peptide] + H2O = N-terminal L-methionyl-[peptide] + formate</text>
        <dbReference type="Rhea" id="RHEA:24420"/>
        <dbReference type="Rhea" id="RHEA-COMP:10639"/>
        <dbReference type="Rhea" id="RHEA-COMP:10640"/>
        <dbReference type="ChEBI" id="CHEBI:15377"/>
        <dbReference type="ChEBI" id="CHEBI:15740"/>
        <dbReference type="ChEBI" id="CHEBI:49298"/>
        <dbReference type="ChEBI" id="CHEBI:64731"/>
        <dbReference type="EC" id="3.5.1.88"/>
    </reaction>
</comment>
<evidence type="ECO:0000256" key="3">
    <source>
        <dbReference type="ARBA" id="ARBA00010759"/>
    </source>
</evidence>
<evidence type="ECO:0000259" key="10">
    <source>
        <dbReference type="Pfam" id="PF02911"/>
    </source>
</evidence>
<dbReference type="NCBIfam" id="TIGR00460">
    <property type="entry name" value="fmt"/>
    <property type="match status" value="1"/>
</dbReference>
<dbReference type="Pfam" id="PF01327">
    <property type="entry name" value="Pep_deformylase"/>
    <property type="match status" value="1"/>
</dbReference>
<dbReference type="PANTHER" id="PTHR11138">
    <property type="entry name" value="METHIONYL-TRNA FORMYLTRANSFERASE"/>
    <property type="match status" value="1"/>
</dbReference>
<evidence type="ECO:0000259" key="9">
    <source>
        <dbReference type="Pfam" id="PF00551"/>
    </source>
</evidence>
<feature type="binding site" evidence="7">
    <location>
        <position position="134"/>
    </location>
    <ligand>
        <name>Fe cation</name>
        <dbReference type="ChEBI" id="CHEBI:24875"/>
    </ligand>
</feature>
<evidence type="ECO:0000256" key="6">
    <source>
        <dbReference type="ARBA" id="ARBA00048558"/>
    </source>
</evidence>
<dbReference type="CDD" id="cd08704">
    <property type="entry name" value="Met_tRNA_FMT_C"/>
    <property type="match status" value="1"/>
</dbReference>
<dbReference type="EMBL" id="JBHTCE010000001">
    <property type="protein sequence ID" value="MFC7390150.1"/>
    <property type="molecule type" value="Genomic_DNA"/>
</dbReference>
<dbReference type="SUPFAM" id="SSF56420">
    <property type="entry name" value="Peptide deformylase"/>
    <property type="match status" value="1"/>
</dbReference>
<dbReference type="PROSITE" id="PS00373">
    <property type="entry name" value="GART"/>
    <property type="match status" value="1"/>
</dbReference>
<dbReference type="Gene3D" id="3.90.45.10">
    <property type="entry name" value="Peptide deformylase"/>
    <property type="match status" value="1"/>
</dbReference>
<proteinExistence type="inferred from homology"/>
<evidence type="ECO:0000256" key="4">
    <source>
        <dbReference type="ARBA" id="ARBA00022679"/>
    </source>
</evidence>
<dbReference type="SUPFAM" id="SSF50486">
    <property type="entry name" value="FMT C-terminal domain-like"/>
    <property type="match status" value="1"/>
</dbReference>
<reference evidence="12" key="1">
    <citation type="journal article" date="2019" name="Int. J. Syst. Evol. Microbiol.">
        <title>The Global Catalogue of Microorganisms (GCM) 10K type strain sequencing project: providing services to taxonomists for standard genome sequencing and annotation.</title>
        <authorList>
            <consortium name="The Broad Institute Genomics Platform"/>
            <consortium name="The Broad Institute Genome Sequencing Center for Infectious Disease"/>
            <person name="Wu L."/>
            <person name="Ma J."/>
        </authorList>
    </citation>
    <scope>NUCLEOTIDE SEQUENCE [LARGE SCALE GENOMIC DNA]</scope>
    <source>
        <strain evidence="12">CCUG 55590</strain>
    </source>
</reference>
<dbReference type="CDD" id="cd08646">
    <property type="entry name" value="FMT_core_Met-tRNA-FMT_N"/>
    <property type="match status" value="1"/>
</dbReference>
<accession>A0ABW2PR54</accession>
<dbReference type="Pfam" id="PF00551">
    <property type="entry name" value="Formyl_trans_N"/>
    <property type="match status" value="1"/>
</dbReference>
<comment type="function">
    <text evidence="7">Removes the formyl group from the N-terminal Met of newly synthesized proteins. Requires at least a dipeptide for an efficient rate of reaction. N-terminal L-methionine is a prerequisite for activity but the enzyme has broad specificity at other positions.</text>
</comment>
<keyword evidence="7" id="KW-0479">Metal-binding</keyword>
<evidence type="ECO:0000256" key="1">
    <source>
        <dbReference type="ARBA" id="ARBA00002606"/>
    </source>
</evidence>
<feature type="binding site" evidence="7">
    <location>
        <position position="130"/>
    </location>
    <ligand>
        <name>Fe cation</name>
        <dbReference type="ChEBI" id="CHEBI:24875"/>
    </ligand>
</feature>
<name>A0ABW2PR54_9BACL</name>
<dbReference type="SUPFAM" id="SSF53328">
    <property type="entry name" value="Formyltransferase"/>
    <property type="match status" value="1"/>
</dbReference>
<comment type="cofactor">
    <cofactor evidence="7">
        <name>Fe(2+)</name>
        <dbReference type="ChEBI" id="CHEBI:29033"/>
    </cofactor>
    <text evidence="7">Binds 1 Fe(2+) ion.</text>
</comment>
<dbReference type="Pfam" id="PF02911">
    <property type="entry name" value="Formyl_trans_C"/>
    <property type="match status" value="1"/>
</dbReference>
<comment type="function">
    <text evidence="1 8">Attaches a formyl group to the free amino group of methionyl-tRNA(fMet). The formyl group appears to play a dual role in the initiator identity of N-formylmethionyl-tRNA by promoting its recognition by IF2 and preventing the misappropriation of this tRNA by the elongation apparatus.</text>
</comment>
<dbReference type="Gene3D" id="3.40.50.170">
    <property type="entry name" value="Formyl transferase, N-terminal domain"/>
    <property type="match status" value="1"/>
</dbReference>
<dbReference type="RefSeq" id="WP_214788929.1">
    <property type="nucleotide sequence ID" value="NZ_JANIEL010000023.1"/>
</dbReference>
<dbReference type="InterPro" id="IPR041711">
    <property type="entry name" value="Met-tRNA-FMT_N"/>
</dbReference>
<dbReference type="HAMAP" id="MF_00163">
    <property type="entry name" value="Pep_deformylase"/>
    <property type="match status" value="1"/>
</dbReference>
<feature type="active site" evidence="7">
    <location>
        <position position="131"/>
    </location>
</feature>
<dbReference type="HAMAP" id="MF_00182">
    <property type="entry name" value="Formyl_trans"/>
    <property type="match status" value="1"/>
</dbReference>
<dbReference type="InterPro" id="IPR002376">
    <property type="entry name" value="Formyl_transf_N"/>
</dbReference>
<feature type="domain" description="Formyl transferase C-terminal" evidence="10">
    <location>
        <begin position="353"/>
        <end position="449"/>
    </location>
</feature>